<dbReference type="EMBL" id="GBXM01021743">
    <property type="protein sequence ID" value="JAH86834.1"/>
    <property type="molecule type" value="Transcribed_RNA"/>
</dbReference>
<name>A0A0E9W8X6_ANGAN</name>
<sequence length="34" mass="3806">MCVCVCVHVMFAFVYKCTIITTTNSSLQVAHILE</sequence>
<proteinExistence type="predicted"/>
<reference evidence="1" key="1">
    <citation type="submission" date="2014-11" db="EMBL/GenBank/DDBJ databases">
        <authorList>
            <person name="Amaro Gonzalez C."/>
        </authorList>
    </citation>
    <scope>NUCLEOTIDE SEQUENCE</scope>
</reference>
<evidence type="ECO:0000313" key="1">
    <source>
        <dbReference type="EMBL" id="JAH86834.1"/>
    </source>
</evidence>
<protein>
    <submittedName>
        <fullName evidence="1">Uncharacterized protein</fullName>
    </submittedName>
</protein>
<organism evidence="1">
    <name type="scientific">Anguilla anguilla</name>
    <name type="common">European freshwater eel</name>
    <name type="synonym">Muraena anguilla</name>
    <dbReference type="NCBI Taxonomy" id="7936"/>
    <lineage>
        <taxon>Eukaryota</taxon>
        <taxon>Metazoa</taxon>
        <taxon>Chordata</taxon>
        <taxon>Craniata</taxon>
        <taxon>Vertebrata</taxon>
        <taxon>Euteleostomi</taxon>
        <taxon>Actinopterygii</taxon>
        <taxon>Neopterygii</taxon>
        <taxon>Teleostei</taxon>
        <taxon>Anguilliformes</taxon>
        <taxon>Anguillidae</taxon>
        <taxon>Anguilla</taxon>
    </lineage>
</organism>
<dbReference type="AlphaFoldDB" id="A0A0E9W8X6"/>
<accession>A0A0E9W8X6</accession>
<reference evidence="1" key="2">
    <citation type="journal article" date="2015" name="Fish Shellfish Immunol.">
        <title>Early steps in the European eel (Anguilla anguilla)-Vibrio vulnificus interaction in the gills: Role of the RtxA13 toxin.</title>
        <authorList>
            <person name="Callol A."/>
            <person name="Pajuelo D."/>
            <person name="Ebbesson L."/>
            <person name="Teles M."/>
            <person name="MacKenzie S."/>
            <person name="Amaro C."/>
        </authorList>
    </citation>
    <scope>NUCLEOTIDE SEQUENCE</scope>
</reference>